<feature type="domain" description="Mandelate racemase/muconate lactonizing enzyme C-terminal" evidence="4">
    <location>
        <begin position="142"/>
        <end position="238"/>
    </location>
</feature>
<organism evidence="5 6">
    <name type="scientific">Microbacterium murale</name>
    <dbReference type="NCBI Taxonomy" id="1081040"/>
    <lineage>
        <taxon>Bacteria</taxon>
        <taxon>Bacillati</taxon>
        <taxon>Actinomycetota</taxon>
        <taxon>Actinomycetes</taxon>
        <taxon>Micrococcales</taxon>
        <taxon>Microbacteriaceae</taxon>
        <taxon>Microbacterium</taxon>
    </lineage>
</organism>
<dbReference type="InterPro" id="IPR013341">
    <property type="entry name" value="Mandelate_racemase_N_dom"/>
</dbReference>
<dbReference type="InterPro" id="IPR013342">
    <property type="entry name" value="Mandelate_racemase_C"/>
</dbReference>
<dbReference type="InterPro" id="IPR029017">
    <property type="entry name" value="Enolase-like_N"/>
</dbReference>
<accession>A0ABQ1RJ81</accession>
<evidence type="ECO:0000256" key="1">
    <source>
        <dbReference type="ARBA" id="ARBA00001946"/>
    </source>
</evidence>
<dbReference type="EMBL" id="BMCM01000001">
    <property type="protein sequence ID" value="GGD69590.1"/>
    <property type="molecule type" value="Genomic_DNA"/>
</dbReference>
<evidence type="ECO:0000259" key="4">
    <source>
        <dbReference type="SMART" id="SM00922"/>
    </source>
</evidence>
<reference evidence="6" key="1">
    <citation type="journal article" date="2019" name="Int. J. Syst. Evol. Microbiol.">
        <title>The Global Catalogue of Microorganisms (GCM) 10K type strain sequencing project: providing services to taxonomists for standard genome sequencing and annotation.</title>
        <authorList>
            <consortium name="The Broad Institute Genomics Platform"/>
            <consortium name="The Broad Institute Genome Sequencing Center for Infectious Disease"/>
            <person name="Wu L."/>
            <person name="Ma J."/>
        </authorList>
    </citation>
    <scope>NUCLEOTIDE SEQUENCE [LARGE SCALE GENOMIC DNA]</scope>
    <source>
        <strain evidence="6">CCM 7640</strain>
    </source>
</reference>
<dbReference type="Gene3D" id="3.20.20.120">
    <property type="entry name" value="Enolase-like C-terminal domain"/>
    <property type="match status" value="1"/>
</dbReference>
<dbReference type="InterPro" id="IPR046945">
    <property type="entry name" value="RHMD-like"/>
</dbReference>
<comment type="cofactor">
    <cofactor evidence="1">
        <name>Mg(2+)</name>
        <dbReference type="ChEBI" id="CHEBI:18420"/>
    </cofactor>
</comment>
<dbReference type="InterPro" id="IPR029065">
    <property type="entry name" value="Enolase_C-like"/>
</dbReference>
<dbReference type="SMART" id="SM00922">
    <property type="entry name" value="MR_MLE"/>
    <property type="match status" value="1"/>
</dbReference>
<evidence type="ECO:0000313" key="6">
    <source>
        <dbReference type="Proteomes" id="UP000629365"/>
    </source>
</evidence>
<evidence type="ECO:0000256" key="2">
    <source>
        <dbReference type="ARBA" id="ARBA00022723"/>
    </source>
</evidence>
<dbReference type="SFLD" id="SFLDG00179">
    <property type="entry name" value="mandelate_racemase"/>
    <property type="match status" value="1"/>
</dbReference>
<dbReference type="RefSeq" id="WP_188435508.1">
    <property type="nucleotide sequence ID" value="NZ_BMCM01000001.1"/>
</dbReference>
<sequence>MIITEMETWWVSRGQELFDAKRTGSSKMDWDVIVVRLTADNGIQGVATCLAARSGQVTEGYLLDNIAPVVLGRSPHDRESIWHEFWTIDRHLTFFPVYLPGPIDVALWDMASREAGLPLYKFIGAYRESLPVYASGNFHATVQDYVDEAKHYRDRGIHAYKAHPPGPVDVDREVHRRLREELGAEQVLMTDPVAEYTLDQAIRVGRELEQLDYHWFEEPFRDFELYKYQELCRVLDIPVAATETTRGAHWGVAQTIAQRAADIVRADVSWKAGITGTLKIAHMAEGFGLNCELHTTTMNYMDVVNLHVSCAIRNCEYFEYFVPEENYQLPMRGSLPIDDQGTIHVPQGLGIGAELDWDLIESQCRSYTRQVWSDGVVLRHQ</sequence>
<gene>
    <name evidence="5" type="ORF">GCM10007269_10890</name>
</gene>
<dbReference type="Gene3D" id="3.30.390.10">
    <property type="entry name" value="Enolase-like, N-terminal domain"/>
    <property type="match status" value="1"/>
</dbReference>
<keyword evidence="2" id="KW-0479">Metal-binding</keyword>
<evidence type="ECO:0000313" key="5">
    <source>
        <dbReference type="EMBL" id="GGD69590.1"/>
    </source>
</evidence>
<dbReference type="InterPro" id="IPR036849">
    <property type="entry name" value="Enolase-like_C_sf"/>
</dbReference>
<dbReference type="Pfam" id="PF02746">
    <property type="entry name" value="MR_MLE_N"/>
    <property type="match status" value="1"/>
</dbReference>
<dbReference type="SUPFAM" id="SSF54826">
    <property type="entry name" value="Enolase N-terminal domain-like"/>
    <property type="match status" value="1"/>
</dbReference>
<dbReference type="Proteomes" id="UP000629365">
    <property type="component" value="Unassembled WGS sequence"/>
</dbReference>
<dbReference type="PANTHER" id="PTHR13794">
    <property type="entry name" value="ENOLASE SUPERFAMILY, MANDELATE RACEMASE"/>
    <property type="match status" value="1"/>
</dbReference>
<comment type="caution">
    <text evidence="5">The sequence shown here is derived from an EMBL/GenBank/DDBJ whole genome shotgun (WGS) entry which is preliminary data.</text>
</comment>
<dbReference type="SFLD" id="SFLDS00001">
    <property type="entry name" value="Enolase"/>
    <property type="match status" value="1"/>
</dbReference>
<keyword evidence="6" id="KW-1185">Reference proteome</keyword>
<proteinExistence type="predicted"/>
<dbReference type="SUPFAM" id="SSF51604">
    <property type="entry name" value="Enolase C-terminal domain-like"/>
    <property type="match status" value="1"/>
</dbReference>
<dbReference type="PANTHER" id="PTHR13794:SF58">
    <property type="entry name" value="MITOCHONDRIAL ENOLASE SUPERFAMILY MEMBER 1"/>
    <property type="match status" value="1"/>
</dbReference>
<protein>
    <submittedName>
        <fullName evidence="5">Mandelate racemase</fullName>
    </submittedName>
</protein>
<dbReference type="Pfam" id="PF13378">
    <property type="entry name" value="MR_MLE_C"/>
    <property type="match status" value="1"/>
</dbReference>
<name>A0ABQ1RJ81_9MICO</name>
<evidence type="ECO:0000256" key="3">
    <source>
        <dbReference type="ARBA" id="ARBA00022842"/>
    </source>
</evidence>
<keyword evidence="3" id="KW-0460">Magnesium</keyword>